<feature type="region of interest" description="Disordered" evidence="3">
    <location>
        <begin position="191"/>
        <end position="359"/>
    </location>
</feature>
<dbReference type="CTD" id="55719"/>
<evidence type="ECO:0000256" key="1">
    <source>
        <dbReference type="ARBA" id="ARBA00010311"/>
    </source>
</evidence>
<dbReference type="InParanoid" id="A0A3Q0GFR2"/>
<dbReference type="RefSeq" id="XP_025056993.1">
    <property type="nucleotide sequence ID" value="XM_025201208.1"/>
</dbReference>
<feature type="region of interest" description="Disordered" evidence="3">
    <location>
        <begin position="1"/>
        <end position="98"/>
    </location>
</feature>
<dbReference type="GO" id="GO:0005634">
    <property type="term" value="C:nucleus"/>
    <property type="evidence" value="ECO:0007669"/>
    <property type="project" value="TreeGrafter"/>
</dbReference>
<dbReference type="Pfam" id="PF14816">
    <property type="entry name" value="CANIN"/>
    <property type="match status" value="1"/>
</dbReference>
<protein>
    <submittedName>
        <fullName evidence="6">SMC5-SMC6 complex localization factor protein 2 isoform X1</fullName>
    </submittedName>
</protein>
<feature type="region of interest" description="Disordered" evidence="3">
    <location>
        <begin position="731"/>
        <end position="751"/>
    </location>
</feature>
<feature type="domain" description="Coiled-coil SMC6 And NSE5 INteracting (CANIN)" evidence="4">
    <location>
        <begin position="695"/>
        <end position="1065"/>
    </location>
</feature>
<evidence type="ECO:0000313" key="5">
    <source>
        <dbReference type="Proteomes" id="UP000189705"/>
    </source>
</evidence>
<feature type="compositionally biased region" description="Polar residues" evidence="3">
    <location>
        <begin position="213"/>
        <end position="223"/>
    </location>
</feature>
<dbReference type="GO" id="GO:1990166">
    <property type="term" value="P:protein localization to site of double-strand break"/>
    <property type="evidence" value="ECO:0007669"/>
    <property type="project" value="TreeGrafter"/>
</dbReference>
<dbReference type="GO" id="GO:0006974">
    <property type="term" value="P:DNA damage response"/>
    <property type="evidence" value="ECO:0007669"/>
    <property type="project" value="TreeGrafter"/>
</dbReference>
<gene>
    <name evidence="6" type="primary">SLF2</name>
</gene>
<feature type="compositionally biased region" description="Basic and acidic residues" evidence="3">
    <location>
        <begin position="248"/>
        <end position="263"/>
    </location>
</feature>
<feature type="compositionally biased region" description="Polar residues" evidence="3">
    <location>
        <begin position="316"/>
        <end position="348"/>
    </location>
</feature>
<feature type="compositionally biased region" description="Acidic residues" evidence="3">
    <location>
        <begin position="738"/>
        <end position="750"/>
    </location>
</feature>
<feature type="compositionally biased region" description="Polar residues" evidence="3">
    <location>
        <begin position="295"/>
        <end position="307"/>
    </location>
</feature>
<dbReference type="Proteomes" id="UP000189705">
    <property type="component" value="Unplaced"/>
</dbReference>
<dbReference type="GO" id="GO:0035861">
    <property type="term" value="C:site of double-strand break"/>
    <property type="evidence" value="ECO:0007669"/>
    <property type="project" value="TreeGrafter"/>
</dbReference>
<dbReference type="AlphaFoldDB" id="A0A3Q0GFR2"/>
<evidence type="ECO:0000313" key="6">
    <source>
        <dbReference type="RefSeq" id="XP_025056993.1"/>
    </source>
</evidence>
<accession>A0A3Q0GFR2</accession>
<keyword evidence="2" id="KW-0175">Coiled coil</keyword>
<evidence type="ECO:0000256" key="3">
    <source>
        <dbReference type="SAM" id="MobiDB-lite"/>
    </source>
</evidence>
<proteinExistence type="inferred from homology"/>
<feature type="compositionally biased region" description="Basic and acidic residues" evidence="3">
    <location>
        <begin position="151"/>
        <end position="164"/>
    </location>
</feature>
<feature type="region of interest" description="Disordered" evidence="3">
    <location>
        <begin position="502"/>
        <end position="585"/>
    </location>
</feature>
<dbReference type="KEGG" id="asn:102384097"/>
<feature type="region of interest" description="Disordered" evidence="3">
    <location>
        <begin position="592"/>
        <end position="611"/>
    </location>
</feature>
<dbReference type="PANTHER" id="PTHR16046:SF10">
    <property type="entry name" value="SMC5-SMC6 COMPLEX LOCALIZATION FACTOR PROTEIN 2"/>
    <property type="match status" value="1"/>
</dbReference>
<feature type="compositionally biased region" description="Low complexity" evidence="3">
    <location>
        <begin position="1"/>
        <end position="15"/>
    </location>
</feature>
<feature type="compositionally biased region" description="Polar residues" evidence="3">
    <location>
        <begin position="505"/>
        <end position="516"/>
    </location>
</feature>
<dbReference type="GeneID" id="102384097"/>
<feature type="compositionally biased region" description="Polar residues" evidence="3">
    <location>
        <begin position="274"/>
        <end position="283"/>
    </location>
</feature>
<sequence length="1206" mass="136042">MTRHLGAGSSSQGSPAGPPRRHFKPAAAEKEGAGDGSRNHSITDYFKPASKQERRNVKNGEVGLSVIHAERFEKAISSPEKGRRKKMPVQTPTKSPVLDALLREAKKEKKDNLATSENSRKYIAQSTIYPKVVVRKLFLEQLQDPGGITKKQKDVKHDLGRNEKGPVLPRTPLSCGNSREWRTDYVDLEEASSGSNKRVLTPEADALKDNARSIGNMNGTSWSPRADHSPMLQRTPGNSQFRLSLDSYNREREKKKQRMERAKQHSVTPVKALSGTSVSNQDNGGLLKKRPYSASWETPSDQSSESKLVSKPKVPSPNQSGRSSEKSVNVLKSQSFPSLHLNSEISSEPSKHTEFPGKRKRISMHTEMKSSGEPHSHRSEQHKNGKSEFIKLIKLKSPQNGILQLEDAATSAGDDMLLSEDYRDLNEKDNSSPVDSRSGCNASTNDQMCVADSKENNLQVTHSQLFLEKSHPFSQEKPGITNSPGQLTRIHVDTVYTKETECLPRSSQVQTASVSSLVLGPKKERDPLRPTEPVLCKAGNTQHPSNSNRSFSKSRKNREKTSEDASKLPTVEISEKPVSSVRTGKKSVARSLSFKGSANNPSSSQFLNELDTESHTVETSVLNGNLRNSFDSEYESIECNLESEEEEEILLPLQEILSLSSKPQNRTPDRACLQDLSQDTMSPSQKLPLLQLPVVTEVSYVNSLEHLVKEKEESKRVAELEKQLQKDIQRTEVSSSVEVEDESTQEDGDLSEEHRAFLQRFSVITDAIPDYHPGEEIFHFSNSGRIFSHHNLDLRNFGFNSQNPIEKLLLSSEVRQQLSLTTQGFLSSAYSCTQCPMPVLKWLFQMMSVHSDCYVSTRMLDVLMEMTIKNASIGAEHFRPWVPSLSDISAVLINMGVHFSTLFPLKHLQPSFSEGDIFRSKMQMLVMKPASGNISSGPAFSCLPETNLINVIKFLAFCTTIYQDVYTDQELLLLLLLLFKISLEKLLKQIPLIDLQCLVIKLLKSMRDWDAKMSELCLAMSDLSSHHHDLLWLVQLVPSWVTRGRQVRRCLSLIIISKFLNQKNTRIPDTSDQQLSHLYQYLVYIKPSSILKKKLEERMDQQGDLTGEYLQTELEQQAYYLTYILLHLVSEVCCFDVLNSNQRQHLLRLSSALDKHVKCDIREDARLFYRTKVKDLVARIYGKWQEMIQNSRPTQGKLHDFWVPDS</sequence>
<name>A0A3Q0GFR2_ALLSI</name>
<dbReference type="InterPro" id="IPR044276">
    <property type="entry name" value="CANIN_dom"/>
</dbReference>
<dbReference type="GO" id="GO:2000781">
    <property type="term" value="P:positive regulation of double-strand break repair"/>
    <property type="evidence" value="ECO:0007669"/>
    <property type="project" value="TreeGrafter"/>
</dbReference>
<feature type="coiled-coil region" evidence="2">
    <location>
        <begin position="701"/>
        <end position="730"/>
    </location>
</feature>
<dbReference type="PANTHER" id="PTHR16046">
    <property type="entry name" value="SMC5-SMC6 COMPLEX LOCALIZATION FACTOR 2"/>
    <property type="match status" value="1"/>
</dbReference>
<dbReference type="InterPro" id="IPR026161">
    <property type="entry name" value="FAM178"/>
</dbReference>
<evidence type="ECO:0000259" key="4">
    <source>
        <dbReference type="Pfam" id="PF14816"/>
    </source>
</evidence>
<reference evidence="6" key="1">
    <citation type="submission" date="2025-08" db="UniProtKB">
        <authorList>
            <consortium name="RefSeq"/>
        </authorList>
    </citation>
    <scope>IDENTIFICATION</scope>
</reference>
<comment type="similarity">
    <text evidence="1">Belongs to the FAM178 family.</text>
</comment>
<organism evidence="5 6">
    <name type="scientific">Alligator sinensis</name>
    <name type="common">Chinese alligator</name>
    <dbReference type="NCBI Taxonomy" id="38654"/>
    <lineage>
        <taxon>Eukaryota</taxon>
        <taxon>Metazoa</taxon>
        <taxon>Chordata</taxon>
        <taxon>Craniata</taxon>
        <taxon>Vertebrata</taxon>
        <taxon>Euteleostomi</taxon>
        <taxon>Archelosauria</taxon>
        <taxon>Archosauria</taxon>
        <taxon>Crocodylia</taxon>
        <taxon>Alligatoridae</taxon>
        <taxon>Alligatorinae</taxon>
        <taxon>Alligator</taxon>
    </lineage>
</organism>
<feature type="region of interest" description="Disordered" evidence="3">
    <location>
        <begin position="149"/>
        <end position="175"/>
    </location>
</feature>
<feature type="compositionally biased region" description="Polar residues" evidence="3">
    <location>
        <begin position="594"/>
        <end position="607"/>
    </location>
</feature>
<evidence type="ECO:0000256" key="2">
    <source>
        <dbReference type="SAM" id="Coils"/>
    </source>
</evidence>
<keyword evidence="5" id="KW-1185">Reference proteome</keyword>